<organism evidence="5 8">
    <name type="scientific">Acinetobacter ursingii</name>
    <dbReference type="NCBI Taxonomy" id="108980"/>
    <lineage>
        <taxon>Bacteria</taxon>
        <taxon>Pseudomonadati</taxon>
        <taxon>Pseudomonadota</taxon>
        <taxon>Gammaproteobacteria</taxon>
        <taxon>Moraxellales</taxon>
        <taxon>Moraxellaceae</taxon>
        <taxon>Acinetobacter</taxon>
    </lineage>
</organism>
<sequence>MSKKYTRFLPTAESYDFNEFPYYWITQVHARYVLNIDNVLKKYGLDNSRRRILLALNSKPKASVSDLSEMIISKMSTTTKIVYRLKDEGLVNTFCCPEDARITRVELTEKGKEMIYKINDITSVVLEQSFDGLTPLQLEKTIENLKQIYKNLSH</sequence>
<dbReference type="GO" id="GO:0003677">
    <property type="term" value="F:DNA binding"/>
    <property type="evidence" value="ECO:0007669"/>
    <property type="project" value="UniProtKB-KW"/>
</dbReference>
<reference evidence="6 9" key="2">
    <citation type="submission" date="2021-01" db="EMBL/GenBank/DDBJ databases">
        <title>FDA dAtabase for Regulatory Grade micrObial Sequences (FDA-ARGOS): Supporting development and validation of Infectious Disease Dx tests.</title>
        <authorList>
            <person name="Sproer C."/>
            <person name="Gronow S."/>
            <person name="Severitt S."/>
            <person name="Schroder I."/>
            <person name="Tallon L."/>
            <person name="Sadzewicz L."/>
            <person name="Zhao X."/>
            <person name="Boylan J."/>
            <person name="Ott S."/>
            <person name="Bowen H."/>
            <person name="Vavikolanu K."/>
            <person name="Mehta A."/>
            <person name="Aluvathingal J."/>
            <person name="Nadendla S."/>
            <person name="Lowell S."/>
            <person name="Myers T."/>
            <person name="Yan Y."/>
            <person name="Sichtig H."/>
        </authorList>
    </citation>
    <scope>NUCLEOTIDE SEQUENCE [LARGE SCALE GENOMIC DNA]</scope>
    <source>
        <strain evidence="6 9">FDAARGOS_1096</strain>
    </source>
</reference>
<dbReference type="SMART" id="SM00347">
    <property type="entry name" value="HTH_MARR"/>
    <property type="match status" value="1"/>
</dbReference>
<feature type="domain" description="HTH marR-type" evidence="4">
    <location>
        <begin position="1"/>
        <end position="150"/>
    </location>
</feature>
<keyword evidence="2" id="KW-0238">DNA-binding</keyword>
<evidence type="ECO:0000259" key="4">
    <source>
        <dbReference type="PROSITE" id="PS50995"/>
    </source>
</evidence>
<evidence type="ECO:0000313" key="5">
    <source>
        <dbReference type="EMBL" id="HCK31777.1"/>
    </source>
</evidence>
<dbReference type="EMBL" id="DPVE01000326">
    <property type="protein sequence ID" value="HCK31777.1"/>
    <property type="molecule type" value="Genomic_DNA"/>
</dbReference>
<name>A0A2N6VC71_9GAMM</name>
<evidence type="ECO:0000313" key="9">
    <source>
        <dbReference type="Proteomes" id="UP000595320"/>
    </source>
</evidence>
<protein>
    <submittedName>
        <fullName evidence="5">MarR family transcriptional regulator</fullName>
    </submittedName>
    <submittedName>
        <fullName evidence="6 7">Winged helix-turn-helix transcriptional regulator</fullName>
    </submittedName>
</protein>
<evidence type="ECO:0000313" key="8">
    <source>
        <dbReference type="Proteomes" id="UP000263596"/>
    </source>
</evidence>
<dbReference type="InterPro" id="IPR000835">
    <property type="entry name" value="HTH_MarR-typ"/>
</dbReference>
<reference evidence="5 8" key="1">
    <citation type="journal article" date="2018" name="Nat. Biotechnol.">
        <title>A standardized bacterial taxonomy based on genome phylogeny substantially revises the tree of life.</title>
        <authorList>
            <person name="Parks D.H."/>
            <person name="Chuvochina M."/>
            <person name="Waite D.W."/>
            <person name="Rinke C."/>
            <person name="Skarshewski A."/>
            <person name="Chaumeil P.A."/>
            <person name="Hugenholtz P."/>
        </authorList>
    </citation>
    <scope>NUCLEOTIDE SEQUENCE [LARGE SCALE GENOMIC DNA]</scope>
    <source>
        <strain evidence="5">UBA9669</strain>
    </source>
</reference>
<dbReference type="GeneID" id="66212311"/>
<evidence type="ECO:0000256" key="1">
    <source>
        <dbReference type="ARBA" id="ARBA00023015"/>
    </source>
</evidence>
<gene>
    <name evidence="5" type="ORF">DHW29_17535</name>
    <name evidence="6" type="ORF">I6I53_13615</name>
    <name evidence="7" type="ORF">LSO60_07275</name>
</gene>
<dbReference type="AlphaFoldDB" id="A0A2N6VC71"/>
<dbReference type="InterPro" id="IPR036388">
    <property type="entry name" value="WH-like_DNA-bd_sf"/>
</dbReference>
<dbReference type="Proteomes" id="UP000595320">
    <property type="component" value="Chromosome"/>
</dbReference>
<keyword evidence="1" id="KW-0805">Transcription regulation</keyword>
<dbReference type="EMBL" id="CP089051">
    <property type="protein sequence ID" value="UYF73043.1"/>
    <property type="molecule type" value="Genomic_DNA"/>
</dbReference>
<evidence type="ECO:0000256" key="3">
    <source>
        <dbReference type="ARBA" id="ARBA00023163"/>
    </source>
</evidence>
<dbReference type="GO" id="GO:0003700">
    <property type="term" value="F:DNA-binding transcription factor activity"/>
    <property type="evidence" value="ECO:0007669"/>
    <property type="project" value="InterPro"/>
</dbReference>
<dbReference type="InterPro" id="IPR036390">
    <property type="entry name" value="WH_DNA-bd_sf"/>
</dbReference>
<proteinExistence type="predicted"/>
<dbReference type="Proteomes" id="UP000263596">
    <property type="component" value="Unassembled WGS sequence"/>
</dbReference>
<dbReference type="SUPFAM" id="SSF46785">
    <property type="entry name" value="Winged helix' DNA-binding domain"/>
    <property type="match status" value="1"/>
</dbReference>
<evidence type="ECO:0000256" key="2">
    <source>
        <dbReference type="ARBA" id="ARBA00023125"/>
    </source>
</evidence>
<dbReference type="EMBL" id="CP068176">
    <property type="protein sequence ID" value="QQT85906.1"/>
    <property type="molecule type" value="Genomic_DNA"/>
</dbReference>
<dbReference type="PANTHER" id="PTHR42756:SF1">
    <property type="entry name" value="TRANSCRIPTIONAL REPRESSOR OF EMRAB OPERON"/>
    <property type="match status" value="1"/>
</dbReference>
<dbReference type="Pfam" id="PF01047">
    <property type="entry name" value="MarR"/>
    <property type="match status" value="1"/>
</dbReference>
<dbReference type="PROSITE" id="PS50995">
    <property type="entry name" value="HTH_MARR_2"/>
    <property type="match status" value="1"/>
</dbReference>
<accession>A0A2N6VC71</accession>
<dbReference type="STRING" id="108980.GCA_000934145_01510"/>
<keyword evidence="3" id="KW-0804">Transcription</keyword>
<dbReference type="Gene3D" id="1.10.10.10">
    <property type="entry name" value="Winged helix-like DNA-binding domain superfamily/Winged helix DNA-binding domain"/>
    <property type="match status" value="1"/>
</dbReference>
<dbReference type="Proteomes" id="UP001164064">
    <property type="component" value="Chromosome"/>
</dbReference>
<reference evidence="7" key="3">
    <citation type="journal article" date="2022" name="J Glob Antimicrob Resist">
        <title>Comparative analysis of IMP-4- and OXA-58-containing plasmids of three carbapenemase-producing Acinetobacter ursingii strains in the Netherlands.</title>
        <authorList>
            <person name="Hendrickx A.P.A."/>
            <person name="Schade R.P."/>
            <person name="Landman F."/>
            <person name="Bosch T."/>
            <person name="Schouls L.M."/>
            <person name="van Dijk K."/>
        </authorList>
    </citation>
    <scope>NUCLEOTIDE SEQUENCE</scope>
    <source>
        <strain evidence="7">RIVM_C010559</strain>
    </source>
</reference>
<dbReference type="PANTHER" id="PTHR42756">
    <property type="entry name" value="TRANSCRIPTIONAL REGULATOR, MARR"/>
    <property type="match status" value="1"/>
</dbReference>
<evidence type="ECO:0000313" key="7">
    <source>
        <dbReference type="EMBL" id="UYF73043.1"/>
    </source>
</evidence>
<evidence type="ECO:0000313" key="6">
    <source>
        <dbReference type="EMBL" id="QQT85906.1"/>
    </source>
</evidence>
<dbReference type="RefSeq" id="WP_004997357.1">
    <property type="nucleotide sequence ID" value="NZ_AP018824.1"/>
</dbReference>